<keyword evidence="7 10" id="KW-1133">Transmembrane helix</keyword>
<evidence type="ECO:0000256" key="7">
    <source>
        <dbReference type="ARBA" id="ARBA00022989"/>
    </source>
</evidence>
<dbReference type="CDD" id="cd13143">
    <property type="entry name" value="MATE_MepA_like"/>
    <property type="match status" value="1"/>
</dbReference>
<keyword evidence="12" id="KW-1185">Reference proteome</keyword>
<evidence type="ECO:0000256" key="6">
    <source>
        <dbReference type="ARBA" id="ARBA00022692"/>
    </source>
</evidence>
<feature type="transmembrane region" description="Helical" evidence="10">
    <location>
        <begin position="92"/>
        <end position="114"/>
    </location>
</feature>
<dbReference type="PANTHER" id="PTHR43823:SF3">
    <property type="entry name" value="MULTIDRUG EXPORT PROTEIN MEPA"/>
    <property type="match status" value="1"/>
</dbReference>
<feature type="transmembrane region" description="Helical" evidence="10">
    <location>
        <begin position="269"/>
        <end position="290"/>
    </location>
</feature>
<evidence type="ECO:0000256" key="8">
    <source>
        <dbReference type="ARBA" id="ARBA00023136"/>
    </source>
</evidence>
<evidence type="ECO:0000256" key="2">
    <source>
        <dbReference type="ARBA" id="ARBA00008417"/>
    </source>
</evidence>
<dbReference type="AlphaFoldDB" id="U7V9J6"/>
<comment type="subcellular location">
    <subcellularLocation>
        <location evidence="1">Cell membrane</location>
        <topology evidence="1">Multi-pass membrane protein</topology>
    </subcellularLocation>
</comment>
<feature type="transmembrane region" description="Helical" evidence="10">
    <location>
        <begin position="390"/>
        <end position="408"/>
    </location>
</feature>
<evidence type="ECO:0000256" key="3">
    <source>
        <dbReference type="ARBA" id="ARBA00022106"/>
    </source>
</evidence>
<dbReference type="STRING" id="1319815.HMPREF0202_01947"/>
<organism evidence="11 12">
    <name type="scientific">Cetobacterium somerae ATCC BAA-474</name>
    <dbReference type="NCBI Taxonomy" id="1319815"/>
    <lineage>
        <taxon>Bacteria</taxon>
        <taxon>Fusobacteriati</taxon>
        <taxon>Fusobacteriota</taxon>
        <taxon>Fusobacteriia</taxon>
        <taxon>Fusobacteriales</taxon>
        <taxon>Fusobacteriaceae</taxon>
        <taxon>Cetobacterium</taxon>
    </lineage>
</organism>
<dbReference type="HOGENOM" id="CLU_012893_0_2_0"/>
<reference evidence="11 12" key="1">
    <citation type="submission" date="2013-08" db="EMBL/GenBank/DDBJ databases">
        <authorList>
            <person name="Weinstock G."/>
            <person name="Sodergren E."/>
            <person name="Wylie T."/>
            <person name="Fulton L."/>
            <person name="Fulton R."/>
            <person name="Fronick C."/>
            <person name="O'Laughlin M."/>
            <person name="Godfrey J."/>
            <person name="Miner T."/>
            <person name="Herter B."/>
            <person name="Appelbaum E."/>
            <person name="Cordes M."/>
            <person name="Lek S."/>
            <person name="Wollam A."/>
            <person name="Pepin K.H."/>
            <person name="Palsikar V.B."/>
            <person name="Mitreva M."/>
            <person name="Wilson R.K."/>
        </authorList>
    </citation>
    <scope>NUCLEOTIDE SEQUENCE [LARGE SCALE GENOMIC DNA]</scope>
    <source>
        <strain evidence="11 12">ATCC BAA-474</strain>
    </source>
</reference>
<feature type="transmembrane region" description="Helical" evidence="10">
    <location>
        <begin position="134"/>
        <end position="151"/>
    </location>
</feature>
<keyword evidence="9" id="KW-0046">Antibiotic resistance</keyword>
<evidence type="ECO:0000313" key="11">
    <source>
        <dbReference type="EMBL" id="ERT68151.1"/>
    </source>
</evidence>
<evidence type="ECO:0000313" key="12">
    <source>
        <dbReference type="Proteomes" id="UP000017081"/>
    </source>
</evidence>
<protein>
    <recommendedName>
        <fullName evidence="3">Multidrug export protein MepA</fullName>
    </recommendedName>
</protein>
<dbReference type="EMBL" id="AXZF01000078">
    <property type="protein sequence ID" value="ERT68151.1"/>
    <property type="molecule type" value="Genomic_DNA"/>
</dbReference>
<dbReference type="Pfam" id="PF01554">
    <property type="entry name" value="MatE"/>
    <property type="match status" value="2"/>
</dbReference>
<evidence type="ECO:0000256" key="5">
    <source>
        <dbReference type="ARBA" id="ARBA00022475"/>
    </source>
</evidence>
<dbReference type="GO" id="GO:0005886">
    <property type="term" value="C:plasma membrane"/>
    <property type="evidence" value="ECO:0007669"/>
    <property type="project" value="UniProtKB-SubCell"/>
</dbReference>
<sequence>MQKKLLNENLFKLIFKYGVPSILTMWIFSLYTIVDGIFIGKFLGAKSLAAVNIVMPYVNFSFAIGIMVAVGSSTMIAIQLGSGEDKKALKSYSTSLQLFMVFSSILSLIGIIFPEKVVRILGANDIILEEATTYLFYLSFFTLFYMLSYGFESFVRIEGSPNYSLLCILGGAIMNIVLDYFLIVILDMGIKGAAIATGAAQMTTALMLGYYLLFKAKKLRYTFTKFNLKTVGTILYNGSSEFLTEMATGVVIMAFNINIMAIIGNDGISAFSVISYISTLVTMTMIGFSQGLQPIISFNYGAQSNKRVLKILKIGTVTVFSLGIFFFFIINMFANELVSIFIKENKELFILTKEAVIYYSFTYILMGINIIISSYFTAVEDAFISSILSVLRGLIFINILLFLLPGIFNTKGIWLSAPVNELIMLVVSSIFFIKSGYKKIVE</sequence>
<dbReference type="InterPro" id="IPR051327">
    <property type="entry name" value="MATE_MepA_subfamily"/>
</dbReference>
<feature type="transmembrane region" description="Helical" evidence="10">
    <location>
        <begin position="60"/>
        <end position="80"/>
    </location>
</feature>
<dbReference type="eggNOG" id="COG0534">
    <property type="taxonomic scope" value="Bacteria"/>
</dbReference>
<feature type="transmembrane region" description="Helical" evidence="10">
    <location>
        <begin position="21"/>
        <end position="40"/>
    </location>
</feature>
<dbReference type="InterPro" id="IPR045070">
    <property type="entry name" value="MATE_MepA-like"/>
</dbReference>
<feature type="transmembrane region" description="Helical" evidence="10">
    <location>
        <begin position="414"/>
        <end position="433"/>
    </location>
</feature>
<dbReference type="PATRIC" id="fig|1319815.3.peg.1880"/>
<dbReference type="InterPro" id="IPR048279">
    <property type="entry name" value="MdtK-like"/>
</dbReference>
<comment type="caution">
    <text evidence="11">The sequence shown here is derived from an EMBL/GenBank/DDBJ whole genome shotgun (WGS) entry which is preliminary data.</text>
</comment>
<dbReference type="InterPro" id="IPR002528">
    <property type="entry name" value="MATE_fam"/>
</dbReference>
<keyword evidence="5" id="KW-1003">Cell membrane</keyword>
<proteinExistence type="inferred from homology"/>
<dbReference type="PANTHER" id="PTHR43823">
    <property type="entry name" value="SPORULATION PROTEIN YKVU"/>
    <property type="match status" value="1"/>
</dbReference>
<dbReference type="Proteomes" id="UP000017081">
    <property type="component" value="Unassembled WGS sequence"/>
</dbReference>
<evidence type="ECO:0000256" key="4">
    <source>
        <dbReference type="ARBA" id="ARBA00022448"/>
    </source>
</evidence>
<feature type="transmembrane region" description="Helical" evidence="10">
    <location>
        <begin position="242"/>
        <end position="263"/>
    </location>
</feature>
<comment type="similarity">
    <text evidence="2">Belongs to the multi antimicrobial extrusion (MATE) (TC 2.A.66.1) family. MepA subfamily.</text>
</comment>
<feature type="transmembrane region" description="Helical" evidence="10">
    <location>
        <begin position="192"/>
        <end position="213"/>
    </location>
</feature>
<dbReference type="NCBIfam" id="TIGR00797">
    <property type="entry name" value="matE"/>
    <property type="match status" value="1"/>
</dbReference>
<keyword evidence="4" id="KW-0813">Transport</keyword>
<feature type="transmembrane region" description="Helical" evidence="10">
    <location>
        <begin position="356"/>
        <end position="378"/>
    </location>
</feature>
<evidence type="ECO:0000256" key="1">
    <source>
        <dbReference type="ARBA" id="ARBA00004651"/>
    </source>
</evidence>
<gene>
    <name evidence="11" type="ORF">HMPREF0202_01947</name>
</gene>
<accession>U7V9J6</accession>
<name>U7V9J6_9FUSO</name>
<keyword evidence="8 10" id="KW-0472">Membrane</keyword>
<dbReference type="GO" id="GO:0042910">
    <property type="term" value="F:xenobiotic transmembrane transporter activity"/>
    <property type="evidence" value="ECO:0007669"/>
    <property type="project" value="InterPro"/>
</dbReference>
<feature type="transmembrane region" description="Helical" evidence="10">
    <location>
        <begin position="311"/>
        <end position="334"/>
    </location>
</feature>
<dbReference type="GO" id="GO:0046677">
    <property type="term" value="P:response to antibiotic"/>
    <property type="evidence" value="ECO:0007669"/>
    <property type="project" value="UniProtKB-KW"/>
</dbReference>
<evidence type="ECO:0000256" key="9">
    <source>
        <dbReference type="ARBA" id="ARBA00023251"/>
    </source>
</evidence>
<evidence type="ECO:0000256" key="10">
    <source>
        <dbReference type="SAM" id="Phobius"/>
    </source>
</evidence>
<feature type="transmembrane region" description="Helical" evidence="10">
    <location>
        <begin position="163"/>
        <end position="186"/>
    </location>
</feature>
<dbReference type="GO" id="GO:0015297">
    <property type="term" value="F:antiporter activity"/>
    <property type="evidence" value="ECO:0007669"/>
    <property type="project" value="InterPro"/>
</dbReference>
<keyword evidence="6 10" id="KW-0812">Transmembrane</keyword>
<dbReference type="PIRSF" id="PIRSF006603">
    <property type="entry name" value="DinF"/>
    <property type="match status" value="1"/>
</dbReference>
<dbReference type="RefSeq" id="WP_023051481.1">
    <property type="nucleotide sequence ID" value="NZ_CP173063.2"/>
</dbReference>